<name>A0A5J5FU74_9GAMM</name>
<proteinExistence type="predicted"/>
<dbReference type="EMBL" id="VYKJ01000013">
    <property type="protein sequence ID" value="KAA8996733.1"/>
    <property type="molecule type" value="Genomic_DNA"/>
</dbReference>
<accession>A0A5J5FU74</accession>
<reference evidence="1 2" key="1">
    <citation type="submission" date="2019-09" db="EMBL/GenBank/DDBJ databases">
        <authorList>
            <person name="Li Y."/>
        </authorList>
    </citation>
    <scope>NUCLEOTIDE SEQUENCE [LARGE SCALE GENOMIC DNA]</scope>
    <source>
        <strain evidence="1 2">L3-3HA</strain>
    </source>
</reference>
<keyword evidence="2" id="KW-1185">Reference proteome</keyword>
<dbReference type="OrthoDB" id="6874078at2"/>
<dbReference type="AlphaFoldDB" id="A0A5J5FU74"/>
<dbReference type="Proteomes" id="UP000335415">
    <property type="component" value="Unassembled WGS sequence"/>
</dbReference>
<evidence type="ECO:0000313" key="2">
    <source>
        <dbReference type="Proteomes" id="UP000335415"/>
    </source>
</evidence>
<organism evidence="1 2">
    <name type="scientific">Affinibrenneria salicis</name>
    <dbReference type="NCBI Taxonomy" id="2590031"/>
    <lineage>
        <taxon>Bacteria</taxon>
        <taxon>Pseudomonadati</taxon>
        <taxon>Pseudomonadota</taxon>
        <taxon>Gammaproteobacteria</taxon>
        <taxon>Enterobacterales</taxon>
        <taxon>Pectobacteriaceae</taxon>
        <taxon>Affinibrenneria</taxon>
    </lineage>
</organism>
<dbReference type="RefSeq" id="WP_150436977.1">
    <property type="nucleotide sequence ID" value="NZ_VYKJ01000013.1"/>
</dbReference>
<protein>
    <submittedName>
        <fullName evidence="1">Uncharacterized protein</fullName>
    </submittedName>
</protein>
<comment type="caution">
    <text evidence="1">The sequence shown here is derived from an EMBL/GenBank/DDBJ whole genome shotgun (WGS) entry which is preliminary data.</text>
</comment>
<gene>
    <name evidence="1" type="ORF">FJU30_21275</name>
</gene>
<evidence type="ECO:0000313" key="1">
    <source>
        <dbReference type="EMBL" id="KAA8996733.1"/>
    </source>
</evidence>
<sequence length="98" mass="11940">MINRDFDYLTTLLSDFFSQKEIRKRLSIIDEAGITGWEVWLQIEFASFIAQQNNIWSREEILEFDFRKRPEKYFFRPDFLLRKKGWILETYSALNSFA</sequence>